<dbReference type="GO" id="GO:0046872">
    <property type="term" value="F:metal ion binding"/>
    <property type="evidence" value="ECO:0007669"/>
    <property type="project" value="UniProtKB-KW"/>
</dbReference>
<dbReference type="GO" id="GO:1990904">
    <property type="term" value="C:ribonucleoprotein complex"/>
    <property type="evidence" value="ECO:0007669"/>
    <property type="project" value="UniProtKB-KW"/>
</dbReference>
<evidence type="ECO:0000256" key="6">
    <source>
        <dbReference type="ARBA" id="ARBA00035687"/>
    </source>
</evidence>
<keyword evidence="7" id="KW-0479">Metal-binding</keyword>
<dbReference type="Gene3D" id="4.10.830.30">
    <property type="entry name" value="Ribosomal protein L31"/>
    <property type="match status" value="1"/>
</dbReference>
<evidence type="ECO:0000256" key="7">
    <source>
        <dbReference type="HAMAP-Rule" id="MF_00501"/>
    </source>
</evidence>
<keyword evidence="7" id="KW-0862">Zinc</keyword>
<evidence type="ECO:0000256" key="1">
    <source>
        <dbReference type="ARBA" id="ARBA00009296"/>
    </source>
</evidence>
<feature type="binding site" evidence="7">
    <location>
        <position position="16"/>
    </location>
    <ligand>
        <name>Zn(2+)</name>
        <dbReference type="ChEBI" id="CHEBI:29105"/>
    </ligand>
</feature>
<keyword evidence="4 7" id="KW-0689">Ribosomal protein</keyword>
<keyword evidence="5 7" id="KW-0687">Ribonucleoprotein</keyword>
<dbReference type="GO" id="GO:0003735">
    <property type="term" value="F:structural constituent of ribosome"/>
    <property type="evidence" value="ECO:0007669"/>
    <property type="project" value="InterPro"/>
</dbReference>
<comment type="cofactor">
    <cofactor evidence="7">
        <name>Zn(2+)</name>
        <dbReference type="ChEBI" id="CHEBI:29105"/>
    </cofactor>
    <text evidence="7">Binds 1 zinc ion per subunit.</text>
</comment>
<protein>
    <recommendedName>
        <fullName evidence="6 7">Large ribosomal subunit protein bL31</fullName>
    </recommendedName>
</protein>
<dbReference type="NCBIfam" id="TIGR00105">
    <property type="entry name" value="L31"/>
    <property type="match status" value="1"/>
</dbReference>
<dbReference type="InterPro" id="IPR027491">
    <property type="entry name" value="Ribosomal_bL31_A"/>
</dbReference>
<dbReference type="Pfam" id="PF01197">
    <property type="entry name" value="Ribosomal_L31"/>
    <property type="match status" value="1"/>
</dbReference>
<sequence>MKEKIHPKYVEGTIRCACGFTYKTYSTQEKMRVDICSQCHPFYTGKTKIIDSAGQVERYRRRFGETKATKILTASEKAKLEAEKAAKKAEAKKAKRTRAAKK</sequence>
<evidence type="ECO:0000256" key="2">
    <source>
        <dbReference type="ARBA" id="ARBA00022730"/>
    </source>
</evidence>
<keyword evidence="2 7" id="KW-0699">rRNA-binding</keyword>
<evidence type="ECO:0000256" key="5">
    <source>
        <dbReference type="ARBA" id="ARBA00023274"/>
    </source>
</evidence>
<dbReference type="GO" id="GO:0006412">
    <property type="term" value="P:translation"/>
    <property type="evidence" value="ECO:0007669"/>
    <property type="project" value="UniProtKB-UniRule"/>
</dbReference>
<name>A0A532VB35_UNCT6</name>
<feature type="binding site" evidence="7">
    <location>
        <position position="39"/>
    </location>
    <ligand>
        <name>Zn(2+)</name>
        <dbReference type="ChEBI" id="CHEBI:29105"/>
    </ligand>
</feature>
<feature type="binding site" evidence="7">
    <location>
        <position position="36"/>
    </location>
    <ligand>
        <name>Zn(2+)</name>
        <dbReference type="ChEBI" id="CHEBI:29105"/>
    </ligand>
</feature>
<dbReference type="AlphaFoldDB" id="A0A532VB35"/>
<dbReference type="GO" id="GO:0005840">
    <property type="term" value="C:ribosome"/>
    <property type="evidence" value="ECO:0007669"/>
    <property type="project" value="UniProtKB-KW"/>
</dbReference>
<dbReference type="SUPFAM" id="SSF143800">
    <property type="entry name" value="L28p-like"/>
    <property type="match status" value="1"/>
</dbReference>
<dbReference type="HAMAP" id="MF_00501">
    <property type="entry name" value="Ribosomal_bL31_1"/>
    <property type="match status" value="1"/>
</dbReference>
<evidence type="ECO:0000313" key="9">
    <source>
        <dbReference type="Proteomes" id="UP000317778"/>
    </source>
</evidence>
<keyword evidence="3 7" id="KW-0694">RNA-binding</keyword>
<organism evidence="8 9">
    <name type="scientific">candidate division TA06 bacterium B3_TA06</name>
    <dbReference type="NCBI Taxonomy" id="2012487"/>
    <lineage>
        <taxon>Bacteria</taxon>
        <taxon>Bacteria division TA06</taxon>
    </lineage>
</organism>
<dbReference type="PANTHER" id="PTHR33280">
    <property type="entry name" value="50S RIBOSOMAL PROTEIN L31, CHLOROPLASTIC"/>
    <property type="match status" value="1"/>
</dbReference>
<dbReference type="InterPro" id="IPR002150">
    <property type="entry name" value="Ribosomal_bL31"/>
</dbReference>
<feature type="binding site" evidence="7">
    <location>
        <position position="18"/>
    </location>
    <ligand>
        <name>Zn(2+)</name>
        <dbReference type="ChEBI" id="CHEBI:29105"/>
    </ligand>
</feature>
<evidence type="ECO:0000256" key="3">
    <source>
        <dbReference type="ARBA" id="ARBA00022884"/>
    </source>
</evidence>
<dbReference type="InterPro" id="IPR042105">
    <property type="entry name" value="Ribosomal_bL31_sf"/>
</dbReference>
<comment type="similarity">
    <text evidence="1 7">Belongs to the bacterial ribosomal protein bL31 family. Type A subfamily.</text>
</comment>
<comment type="subunit">
    <text evidence="7">Part of the 50S ribosomal subunit.</text>
</comment>
<accession>A0A532VB35</accession>
<dbReference type="GO" id="GO:0019843">
    <property type="term" value="F:rRNA binding"/>
    <property type="evidence" value="ECO:0007669"/>
    <property type="project" value="UniProtKB-KW"/>
</dbReference>
<reference evidence="8 9" key="1">
    <citation type="submission" date="2017-06" db="EMBL/GenBank/DDBJ databases">
        <title>Novel microbial phyla capable of carbon fixation and sulfur reduction in deep-sea sediments.</title>
        <authorList>
            <person name="Huang J."/>
            <person name="Baker B."/>
            <person name="Wang Y."/>
        </authorList>
    </citation>
    <scope>NUCLEOTIDE SEQUENCE [LARGE SCALE GENOMIC DNA]</scope>
    <source>
        <strain evidence="8">B3_TA06</strain>
    </source>
</reference>
<comment type="function">
    <text evidence="7">Binds the 23S rRNA.</text>
</comment>
<dbReference type="PROSITE" id="PS01143">
    <property type="entry name" value="RIBOSOMAL_L31"/>
    <property type="match status" value="1"/>
</dbReference>
<comment type="caution">
    <text evidence="8">The sequence shown here is derived from an EMBL/GenBank/DDBJ whole genome shotgun (WGS) entry which is preliminary data.</text>
</comment>
<dbReference type="InterPro" id="IPR034704">
    <property type="entry name" value="Ribosomal_bL28/bL31-like_sf"/>
</dbReference>
<proteinExistence type="inferred from homology"/>
<evidence type="ECO:0000256" key="4">
    <source>
        <dbReference type="ARBA" id="ARBA00022980"/>
    </source>
</evidence>
<dbReference type="NCBIfam" id="NF000612">
    <property type="entry name" value="PRK00019.1"/>
    <property type="match status" value="1"/>
</dbReference>
<evidence type="ECO:0000313" key="8">
    <source>
        <dbReference type="EMBL" id="TKJ44405.1"/>
    </source>
</evidence>
<dbReference type="PANTHER" id="PTHR33280:SF1">
    <property type="entry name" value="LARGE RIBOSOMAL SUBUNIT PROTEIN BL31C"/>
    <property type="match status" value="1"/>
</dbReference>
<dbReference type="PRINTS" id="PR01249">
    <property type="entry name" value="RIBOSOMALL31"/>
</dbReference>
<dbReference type="EMBL" id="NJBO01000001">
    <property type="protein sequence ID" value="TKJ44405.1"/>
    <property type="molecule type" value="Genomic_DNA"/>
</dbReference>
<dbReference type="Proteomes" id="UP000317778">
    <property type="component" value="Unassembled WGS sequence"/>
</dbReference>
<gene>
    <name evidence="7" type="primary">rpmE</name>
    <name evidence="8" type="ORF">CEE36_01295</name>
</gene>